<sequence>MECVMIYRITILPLDLKLQVGDVVEWEGTMAKSLVFHSNPYVPTEKSICSGMLFIQLQQKQQI</sequence>
<protein>
    <submittedName>
        <fullName evidence="1">Uncharacterized protein</fullName>
    </submittedName>
</protein>
<dbReference type="AlphaFoldDB" id="A0AAP0KKQ5"/>
<evidence type="ECO:0000313" key="1">
    <source>
        <dbReference type="EMBL" id="KAK9153179.1"/>
    </source>
</evidence>
<comment type="caution">
    <text evidence="1">The sequence shown here is derived from an EMBL/GenBank/DDBJ whole genome shotgun (WGS) entry which is preliminary data.</text>
</comment>
<dbReference type="Proteomes" id="UP001417504">
    <property type="component" value="Unassembled WGS sequence"/>
</dbReference>
<proteinExistence type="predicted"/>
<reference evidence="1 2" key="1">
    <citation type="submission" date="2024-01" db="EMBL/GenBank/DDBJ databases">
        <title>Genome assemblies of Stephania.</title>
        <authorList>
            <person name="Yang L."/>
        </authorList>
    </citation>
    <scope>NUCLEOTIDE SEQUENCE [LARGE SCALE GENOMIC DNA]</scope>
    <source>
        <strain evidence="1">QJT</strain>
        <tissue evidence="1">Leaf</tissue>
    </source>
</reference>
<organism evidence="1 2">
    <name type="scientific">Stephania japonica</name>
    <dbReference type="NCBI Taxonomy" id="461633"/>
    <lineage>
        <taxon>Eukaryota</taxon>
        <taxon>Viridiplantae</taxon>
        <taxon>Streptophyta</taxon>
        <taxon>Embryophyta</taxon>
        <taxon>Tracheophyta</taxon>
        <taxon>Spermatophyta</taxon>
        <taxon>Magnoliopsida</taxon>
        <taxon>Ranunculales</taxon>
        <taxon>Menispermaceae</taxon>
        <taxon>Menispermoideae</taxon>
        <taxon>Cissampelideae</taxon>
        <taxon>Stephania</taxon>
    </lineage>
</organism>
<dbReference type="EMBL" id="JBBNAE010000001">
    <property type="protein sequence ID" value="KAK9153179.1"/>
    <property type="molecule type" value="Genomic_DNA"/>
</dbReference>
<keyword evidence="2" id="KW-1185">Reference proteome</keyword>
<gene>
    <name evidence="1" type="ORF">Sjap_000659</name>
</gene>
<name>A0AAP0KKQ5_9MAGN</name>
<evidence type="ECO:0000313" key="2">
    <source>
        <dbReference type="Proteomes" id="UP001417504"/>
    </source>
</evidence>
<accession>A0AAP0KKQ5</accession>